<reference evidence="2 3" key="1">
    <citation type="submission" date="2017-06" db="EMBL/GenBank/DDBJ databases">
        <title>Ant-infecting Ophiocordyceps genomes reveal a high diversity of potential behavioral manipulation genes and a possible major role for enterotoxins.</title>
        <authorList>
            <person name="De Bekker C."/>
            <person name="Evans H.C."/>
            <person name="Brachmann A."/>
            <person name="Hughes D.P."/>
        </authorList>
    </citation>
    <scope>NUCLEOTIDE SEQUENCE [LARGE SCALE GENOMIC DNA]</scope>
    <source>
        <strain evidence="2 3">Map64</strain>
    </source>
</reference>
<comment type="caution">
    <text evidence="2">The sequence shown here is derived from an EMBL/GenBank/DDBJ whole genome shotgun (WGS) entry which is preliminary data.</text>
</comment>
<sequence>MVTQLAAKPTQRINQPPKSDAAVAGKRLISTLHSASSWALSNGSLHRHGRGFAPIGPAPVPAVGQEPGSAAATCAPSSTTSSAQNLSEPMAEAVGILGGGSSRRHSLATRHSRRARDESCAIN</sequence>
<feature type="region of interest" description="Disordered" evidence="1">
    <location>
        <begin position="51"/>
        <end position="123"/>
    </location>
</feature>
<dbReference type="EMBL" id="NJET01000041">
    <property type="protein sequence ID" value="PHH63843.1"/>
    <property type="molecule type" value="Genomic_DNA"/>
</dbReference>
<dbReference type="Proteomes" id="UP000226192">
    <property type="component" value="Unassembled WGS sequence"/>
</dbReference>
<feature type="region of interest" description="Disordered" evidence="1">
    <location>
        <begin position="1"/>
        <end position="22"/>
    </location>
</feature>
<evidence type="ECO:0000313" key="2">
    <source>
        <dbReference type="EMBL" id="PHH63843.1"/>
    </source>
</evidence>
<organism evidence="2 3">
    <name type="scientific">Ophiocordyceps australis</name>
    <dbReference type="NCBI Taxonomy" id="1399860"/>
    <lineage>
        <taxon>Eukaryota</taxon>
        <taxon>Fungi</taxon>
        <taxon>Dikarya</taxon>
        <taxon>Ascomycota</taxon>
        <taxon>Pezizomycotina</taxon>
        <taxon>Sordariomycetes</taxon>
        <taxon>Hypocreomycetidae</taxon>
        <taxon>Hypocreales</taxon>
        <taxon>Ophiocordycipitaceae</taxon>
        <taxon>Ophiocordyceps</taxon>
    </lineage>
</organism>
<keyword evidence="3" id="KW-1185">Reference proteome</keyword>
<gene>
    <name evidence="2" type="ORF">CDD81_5400</name>
</gene>
<name>A0A2C5Y895_9HYPO</name>
<evidence type="ECO:0000313" key="3">
    <source>
        <dbReference type="Proteomes" id="UP000226192"/>
    </source>
</evidence>
<feature type="compositionally biased region" description="Low complexity" evidence="1">
    <location>
        <begin position="61"/>
        <end position="83"/>
    </location>
</feature>
<protein>
    <submittedName>
        <fullName evidence="2">Uncharacterized protein</fullName>
    </submittedName>
</protein>
<proteinExistence type="predicted"/>
<evidence type="ECO:0000256" key="1">
    <source>
        <dbReference type="SAM" id="MobiDB-lite"/>
    </source>
</evidence>
<feature type="compositionally biased region" description="Basic residues" evidence="1">
    <location>
        <begin position="102"/>
        <end position="114"/>
    </location>
</feature>
<dbReference type="AlphaFoldDB" id="A0A2C5Y895"/>
<accession>A0A2C5Y895</accession>